<name>A0AAD3DCE0_9STRA</name>
<dbReference type="EMBL" id="BLLK01000075">
    <property type="protein sequence ID" value="GFH61736.1"/>
    <property type="molecule type" value="Genomic_DNA"/>
</dbReference>
<proteinExistence type="predicted"/>
<gene>
    <name evidence="1" type="ORF">CTEN210_18212</name>
</gene>
<protein>
    <submittedName>
        <fullName evidence="1">Uncharacterized protein</fullName>
    </submittedName>
</protein>
<evidence type="ECO:0000313" key="1">
    <source>
        <dbReference type="EMBL" id="GFH61736.1"/>
    </source>
</evidence>
<sequence>MTLSGDQALLFAEICSEFSSGKEINLERALAKVPLFSGLCPLKRLSLVREVMIGVLCENEPMFPNTIQHHAAVVALRELLCENIRREIKFVTSIFAIGADLLFVNERNARHYKDLQCDLDETEQVQLETEKVLMQYKAQKIKKKMIKKKDTYTYLGKMEEDDEDIESQEPDLQTLLFHGGPVSKEERDSVRE</sequence>
<reference evidence="1 2" key="1">
    <citation type="journal article" date="2021" name="Sci. Rep.">
        <title>The genome of the diatom Chaetoceros tenuissimus carries an ancient integrated fragment of an extant virus.</title>
        <authorList>
            <person name="Hongo Y."/>
            <person name="Kimura K."/>
            <person name="Takaki Y."/>
            <person name="Yoshida Y."/>
            <person name="Baba S."/>
            <person name="Kobayashi G."/>
            <person name="Nagasaki K."/>
            <person name="Hano T."/>
            <person name="Tomaru Y."/>
        </authorList>
    </citation>
    <scope>NUCLEOTIDE SEQUENCE [LARGE SCALE GENOMIC DNA]</scope>
    <source>
        <strain evidence="1 2">NIES-3715</strain>
    </source>
</reference>
<evidence type="ECO:0000313" key="2">
    <source>
        <dbReference type="Proteomes" id="UP001054902"/>
    </source>
</evidence>
<organism evidence="1 2">
    <name type="scientific">Chaetoceros tenuissimus</name>
    <dbReference type="NCBI Taxonomy" id="426638"/>
    <lineage>
        <taxon>Eukaryota</taxon>
        <taxon>Sar</taxon>
        <taxon>Stramenopiles</taxon>
        <taxon>Ochrophyta</taxon>
        <taxon>Bacillariophyta</taxon>
        <taxon>Coscinodiscophyceae</taxon>
        <taxon>Chaetocerotophycidae</taxon>
        <taxon>Chaetocerotales</taxon>
        <taxon>Chaetocerotaceae</taxon>
        <taxon>Chaetoceros</taxon>
    </lineage>
</organism>
<comment type="caution">
    <text evidence="1">The sequence shown here is derived from an EMBL/GenBank/DDBJ whole genome shotgun (WGS) entry which is preliminary data.</text>
</comment>
<keyword evidence="2" id="KW-1185">Reference proteome</keyword>
<accession>A0AAD3DCE0</accession>
<dbReference type="AlphaFoldDB" id="A0AAD3DCE0"/>
<dbReference type="Proteomes" id="UP001054902">
    <property type="component" value="Unassembled WGS sequence"/>
</dbReference>